<dbReference type="Pfam" id="PF01230">
    <property type="entry name" value="HIT"/>
    <property type="match status" value="1"/>
</dbReference>
<dbReference type="InterPro" id="IPR036265">
    <property type="entry name" value="HIT-like_sf"/>
</dbReference>
<dbReference type="PRINTS" id="PR00332">
    <property type="entry name" value="HISTRIAD"/>
</dbReference>
<feature type="domain" description="HIT" evidence="3">
    <location>
        <begin position="92"/>
        <end position="200"/>
    </location>
</feature>
<reference evidence="4 5" key="1">
    <citation type="submission" date="2019-10" db="EMBL/GenBank/DDBJ databases">
        <title>Draft Genome Assembly of Rhodococcus zopfii DSM44189.</title>
        <authorList>
            <person name="Sutton J.M."/>
            <person name="Akob D.M."/>
            <person name="Bushman T.J."/>
        </authorList>
    </citation>
    <scope>NUCLEOTIDE SEQUENCE [LARGE SCALE GENOMIC DNA]</scope>
    <source>
        <strain evidence="4 5">DSM 44189</strain>
    </source>
</reference>
<evidence type="ECO:0000313" key="5">
    <source>
        <dbReference type="Proteomes" id="UP001275440"/>
    </source>
</evidence>
<dbReference type="Gene3D" id="3.30.428.10">
    <property type="entry name" value="HIT-like"/>
    <property type="match status" value="1"/>
</dbReference>
<dbReference type="PANTHER" id="PTHR46648">
    <property type="entry name" value="HIT FAMILY PROTEIN 1"/>
    <property type="match status" value="1"/>
</dbReference>
<dbReference type="EMBL" id="WBMO01000001">
    <property type="protein sequence ID" value="MDV2476093.1"/>
    <property type="molecule type" value="Genomic_DNA"/>
</dbReference>
<evidence type="ECO:0000256" key="2">
    <source>
        <dbReference type="SAM" id="MobiDB-lite"/>
    </source>
</evidence>
<feature type="compositionally biased region" description="Basic residues" evidence="2">
    <location>
        <begin position="17"/>
        <end position="31"/>
    </location>
</feature>
<comment type="caution">
    <text evidence="4">The sequence shown here is derived from an EMBL/GenBank/DDBJ whole genome shotgun (WGS) entry which is preliminary data.</text>
</comment>
<dbReference type="InterPro" id="IPR011146">
    <property type="entry name" value="HIT-like"/>
</dbReference>
<proteinExistence type="predicted"/>
<evidence type="ECO:0000256" key="1">
    <source>
        <dbReference type="PROSITE-ProRule" id="PRU00464"/>
    </source>
</evidence>
<gene>
    <name evidence="4" type="ORF">F8M49_13425</name>
</gene>
<evidence type="ECO:0000259" key="3">
    <source>
        <dbReference type="PROSITE" id="PS51084"/>
    </source>
</evidence>
<feature type="compositionally biased region" description="Basic residues" evidence="2">
    <location>
        <begin position="44"/>
        <end position="54"/>
    </location>
</feature>
<dbReference type="PANTHER" id="PTHR46648:SF1">
    <property type="entry name" value="ADENOSINE 5'-MONOPHOSPHORAMIDASE HNT1"/>
    <property type="match status" value="1"/>
</dbReference>
<accession>A0ABU3WRS5</accession>
<dbReference type="SUPFAM" id="SSF54197">
    <property type="entry name" value="HIT-like"/>
    <property type="match status" value="1"/>
</dbReference>
<name>A0ABU3WRS5_9NOCA</name>
<sequence>MVRRTSAPRTVAGGDRRCRRRRSAARRRHLRCGVSGGRAAGTRARPRRAGRRDRSRADGDLGSGEPCVAHDGGDRTARSGRGATVTIVGACVFCDIVAGTAPARRVFEDGTVVAFLDIRPISRGHVLVVPRAHAARLEDLDPGDGAAMFRIGQHLSRALTRSDLAPDGTHLVLNDGRAAFQTVDHAHLHVLPRWSGDKLRLATGLVRRRPHDPDATAALIRAGLDRLETEDPR</sequence>
<protein>
    <submittedName>
        <fullName evidence="4">HIT family protein</fullName>
    </submittedName>
</protein>
<feature type="region of interest" description="Disordered" evidence="2">
    <location>
        <begin position="1"/>
        <end position="79"/>
    </location>
</feature>
<feature type="short sequence motif" description="Histidine triad motif" evidence="1">
    <location>
        <begin position="185"/>
        <end position="189"/>
    </location>
</feature>
<dbReference type="Proteomes" id="UP001275440">
    <property type="component" value="Unassembled WGS sequence"/>
</dbReference>
<keyword evidence="5" id="KW-1185">Reference proteome</keyword>
<evidence type="ECO:0000313" key="4">
    <source>
        <dbReference type="EMBL" id="MDV2476093.1"/>
    </source>
</evidence>
<dbReference type="PROSITE" id="PS51084">
    <property type="entry name" value="HIT_2"/>
    <property type="match status" value="1"/>
</dbReference>
<organism evidence="4 5">
    <name type="scientific">Rhodococcus zopfii</name>
    <dbReference type="NCBI Taxonomy" id="43772"/>
    <lineage>
        <taxon>Bacteria</taxon>
        <taxon>Bacillati</taxon>
        <taxon>Actinomycetota</taxon>
        <taxon>Actinomycetes</taxon>
        <taxon>Mycobacteriales</taxon>
        <taxon>Nocardiaceae</taxon>
        <taxon>Rhodococcus</taxon>
    </lineage>
</organism>
<dbReference type="InterPro" id="IPR001310">
    <property type="entry name" value="Histidine_triad_HIT"/>
</dbReference>